<feature type="transmembrane region" description="Helical" evidence="1">
    <location>
        <begin position="143"/>
        <end position="166"/>
    </location>
</feature>
<feature type="transmembrane region" description="Helical" evidence="1">
    <location>
        <begin position="39"/>
        <end position="56"/>
    </location>
</feature>
<feature type="transmembrane region" description="Helical" evidence="1">
    <location>
        <begin position="62"/>
        <end position="78"/>
    </location>
</feature>
<evidence type="ECO:0000256" key="1">
    <source>
        <dbReference type="SAM" id="Phobius"/>
    </source>
</evidence>
<dbReference type="Proteomes" id="UP000808349">
    <property type="component" value="Unassembled WGS sequence"/>
</dbReference>
<feature type="transmembrane region" description="Helical" evidence="1">
    <location>
        <begin position="178"/>
        <end position="201"/>
    </location>
</feature>
<protein>
    <submittedName>
        <fullName evidence="2">Bax inhibitor-1/YccA family protein</fullName>
    </submittedName>
</protein>
<dbReference type="Pfam" id="PF12811">
    <property type="entry name" value="BaxI_1"/>
    <property type="match status" value="1"/>
</dbReference>
<sequence>MALKLFNSSSNPILKDSLLEHVQGVSGVTMTSSGAVNKSIILGLILLATAIVSWMFPSTMFLWPAAIIGFVLVLIASFKKEWSGIIAPIYAAIEGLFVGTISLVYASAFNGIVFQATTLTIAILFLMLFLYKSGLIKVTNKLRSVIMIGTGAIALTYLVSMILSFFSIQIPMIHSTGMLGIGFSLVVIVIASLNLLLDFDFFEKGEQAGLPSYMEWFAAMGLIITLVWLYLELLRLLSKFGSKD</sequence>
<keyword evidence="1" id="KW-1133">Transmembrane helix</keyword>
<name>A0A9D7SAW5_9BACT</name>
<dbReference type="AlphaFoldDB" id="A0A9D7SAW5"/>
<evidence type="ECO:0000313" key="3">
    <source>
        <dbReference type="Proteomes" id="UP000808349"/>
    </source>
</evidence>
<accession>A0A9D7SAW5</accession>
<organism evidence="2 3">
    <name type="scientific">Candidatus Defluviibacterium haderslevense</name>
    <dbReference type="NCBI Taxonomy" id="2981993"/>
    <lineage>
        <taxon>Bacteria</taxon>
        <taxon>Pseudomonadati</taxon>
        <taxon>Bacteroidota</taxon>
        <taxon>Saprospiria</taxon>
        <taxon>Saprospirales</taxon>
        <taxon>Saprospiraceae</taxon>
        <taxon>Candidatus Defluviibacterium</taxon>
    </lineage>
</organism>
<dbReference type="PIRSF" id="PIRSF009160">
    <property type="entry name" value="UCP009160"/>
    <property type="match status" value="1"/>
</dbReference>
<feature type="transmembrane region" description="Helical" evidence="1">
    <location>
        <begin position="112"/>
        <end position="131"/>
    </location>
</feature>
<gene>
    <name evidence="2" type="ORF">IPO85_13810</name>
</gene>
<comment type="caution">
    <text evidence="2">The sequence shown here is derived from an EMBL/GenBank/DDBJ whole genome shotgun (WGS) entry which is preliminary data.</text>
</comment>
<dbReference type="PANTHER" id="PTHR41282:SF1">
    <property type="entry name" value="CONSERVED TRANSMEMBRANE PROTEIN-RELATED"/>
    <property type="match status" value="1"/>
</dbReference>
<keyword evidence="1" id="KW-0472">Membrane</keyword>
<dbReference type="EMBL" id="JADKFW010000010">
    <property type="protein sequence ID" value="MBK9718559.1"/>
    <property type="molecule type" value="Genomic_DNA"/>
</dbReference>
<reference evidence="2 3" key="1">
    <citation type="submission" date="2020-10" db="EMBL/GenBank/DDBJ databases">
        <title>Connecting structure to function with the recovery of over 1000 high-quality activated sludge metagenome-assembled genomes encoding full-length rRNA genes using long-read sequencing.</title>
        <authorList>
            <person name="Singleton C.M."/>
            <person name="Petriglieri F."/>
            <person name="Kristensen J.M."/>
            <person name="Kirkegaard R.H."/>
            <person name="Michaelsen T.Y."/>
            <person name="Andersen M.H."/>
            <person name="Karst S.M."/>
            <person name="Dueholm M.S."/>
            <person name="Nielsen P.H."/>
            <person name="Albertsen M."/>
        </authorList>
    </citation>
    <scope>NUCLEOTIDE SEQUENCE [LARGE SCALE GENOMIC DNA]</scope>
    <source>
        <strain evidence="2">Ribe_18-Q3-R11-54_BAT3C.373</strain>
    </source>
</reference>
<feature type="transmembrane region" description="Helical" evidence="1">
    <location>
        <begin position="213"/>
        <end position="231"/>
    </location>
</feature>
<feature type="transmembrane region" description="Helical" evidence="1">
    <location>
        <begin position="85"/>
        <end position="106"/>
    </location>
</feature>
<dbReference type="PANTHER" id="PTHR41282">
    <property type="entry name" value="CONSERVED TRANSMEMBRANE PROTEIN-RELATED"/>
    <property type="match status" value="1"/>
</dbReference>
<evidence type="ECO:0000313" key="2">
    <source>
        <dbReference type="EMBL" id="MBK9718559.1"/>
    </source>
</evidence>
<proteinExistence type="predicted"/>
<dbReference type="InterPro" id="IPR010539">
    <property type="entry name" value="BaxI_1-like"/>
</dbReference>
<keyword evidence="1" id="KW-0812">Transmembrane</keyword>